<dbReference type="Proteomes" id="UP000014760">
    <property type="component" value="Unassembled WGS sequence"/>
</dbReference>
<feature type="compositionally biased region" description="Basic and acidic residues" evidence="1">
    <location>
        <begin position="193"/>
        <end position="221"/>
    </location>
</feature>
<feature type="region of interest" description="Disordered" evidence="1">
    <location>
        <begin position="122"/>
        <end position="180"/>
    </location>
</feature>
<gene>
    <name evidence="2" type="ORF">CAPTEDRAFT_216759</name>
</gene>
<feature type="region of interest" description="Disordered" evidence="1">
    <location>
        <begin position="193"/>
        <end position="296"/>
    </location>
</feature>
<reference evidence="3" key="3">
    <citation type="submission" date="2015-06" db="UniProtKB">
        <authorList>
            <consortium name="EnsemblMetazoa"/>
        </authorList>
    </citation>
    <scope>IDENTIFICATION</scope>
</reference>
<evidence type="ECO:0000256" key="1">
    <source>
        <dbReference type="SAM" id="MobiDB-lite"/>
    </source>
</evidence>
<feature type="region of interest" description="Disordered" evidence="1">
    <location>
        <begin position="708"/>
        <end position="754"/>
    </location>
</feature>
<dbReference type="EMBL" id="AMQN01005546">
    <property type="status" value="NOT_ANNOTATED_CDS"/>
    <property type="molecule type" value="Genomic_DNA"/>
</dbReference>
<feature type="compositionally biased region" description="Pro residues" evidence="1">
    <location>
        <begin position="714"/>
        <end position="726"/>
    </location>
</feature>
<dbReference type="HOGENOM" id="CLU_359526_0_0_1"/>
<name>R7V860_CAPTE</name>
<dbReference type="AlphaFoldDB" id="R7V860"/>
<accession>R7V860</accession>
<sequence>MASLARDEDSLLKLNLTKTASDDDVFIRYLQLALQSLPKKGYEGLSENGNIQEFFLLTLAYCSLIKGQNVFLKTSLRQRYFTQTLTQIHLKLLFSHLIGFCKDRIRRSEIVGSKKQLQKKCRNENYAYQERHPDPKRKTGSVDQQTKKDVIVKAREKVKQAEEKPPEVPKPTKEEVKAQKLQLQKEVTEILAKHKEQKRKEQEKEEKRRAKEEQKRREIEHQSLAAASLTTSSKTPKKKHKKTFKPLPSPLHVEPPKNWKKPNVAKTPLTQKSISQPQPAVQKKKQKGAAGAAVEQKAPAKLEDMNFNLFDEHGVVDDWGEEQILSRPGPEFSQVKGAPPKIAPYALPKKHDRDDEFIQVKGHNCKSHSNSVPKPPQTNVWEQRKLEQAYKFPKSAEEEDEMLAAVLEISKQETLQEQLRSPARPPGPDSFPAVRREDLFDDDLFGSPPSEGLEEFLPTNLLPNKSAGTLNALSQEWIAPLGASGDAPVDCEPAPQGGFLNALDQRLNPSTGARERLTMSSAASASPLHSTAYSSVTSDFSSEEEEKEEEVQQTRPSIDQLFGTMNVNTSIDDVDDDDDWALDDDIDDELDKAALNEQRSTYDPSQLPQVAPPQGHYDPLQSMPMGFNSNPTTMQEIQPSTFSAPRQPDAPQSQFQPLNGALASMGFDSNLNATSLRSSQPLMPQGVYAFPHDPRTVAQPPAMGTTFYASSYAPPAPKPGPSPQYDPTPAYDPFHFNNFPQNNASNSAHKPPGLQLLDEEVSATVRAIRGSGAKSTFQI</sequence>
<dbReference type="EnsemblMetazoa" id="CapteT216759">
    <property type="protein sequence ID" value="CapteP216759"/>
    <property type="gene ID" value="CapteG216759"/>
</dbReference>
<feature type="compositionally biased region" description="Acidic residues" evidence="1">
    <location>
        <begin position="572"/>
        <end position="584"/>
    </location>
</feature>
<reference evidence="2 4" key="2">
    <citation type="journal article" date="2013" name="Nature">
        <title>Insights into bilaterian evolution from three spiralian genomes.</title>
        <authorList>
            <person name="Simakov O."/>
            <person name="Marletaz F."/>
            <person name="Cho S.J."/>
            <person name="Edsinger-Gonzales E."/>
            <person name="Havlak P."/>
            <person name="Hellsten U."/>
            <person name="Kuo D.H."/>
            <person name="Larsson T."/>
            <person name="Lv J."/>
            <person name="Arendt D."/>
            <person name="Savage R."/>
            <person name="Osoegawa K."/>
            <person name="de Jong P."/>
            <person name="Grimwood J."/>
            <person name="Chapman J.A."/>
            <person name="Shapiro H."/>
            <person name="Aerts A."/>
            <person name="Otillar R.P."/>
            <person name="Terry A.Y."/>
            <person name="Boore J.L."/>
            <person name="Grigoriev I.V."/>
            <person name="Lindberg D.R."/>
            <person name="Seaver E.C."/>
            <person name="Weisblat D.A."/>
            <person name="Putnam N.H."/>
            <person name="Rokhsar D.S."/>
        </authorList>
    </citation>
    <scope>NUCLEOTIDE SEQUENCE</scope>
    <source>
        <strain evidence="2 4">I ESC-2004</strain>
    </source>
</reference>
<feature type="region of interest" description="Disordered" evidence="1">
    <location>
        <begin position="414"/>
        <end position="434"/>
    </location>
</feature>
<reference evidence="4" key="1">
    <citation type="submission" date="2012-12" db="EMBL/GenBank/DDBJ databases">
        <authorList>
            <person name="Hellsten U."/>
            <person name="Grimwood J."/>
            <person name="Chapman J.A."/>
            <person name="Shapiro H."/>
            <person name="Aerts A."/>
            <person name="Otillar R.P."/>
            <person name="Terry A.Y."/>
            <person name="Boore J.L."/>
            <person name="Simakov O."/>
            <person name="Marletaz F."/>
            <person name="Cho S.-J."/>
            <person name="Edsinger-Gonzales E."/>
            <person name="Havlak P."/>
            <person name="Kuo D.-H."/>
            <person name="Larsson T."/>
            <person name="Lv J."/>
            <person name="Arendt D."/>
            <person name="Savage R."/>
            <person name="Osoegawa K."/>
            <person name="de Jong P."/>
            <person name="Lindberg D.R."/>
            <person name="Seaver E.C."/>
            <person name="Weisblat D.A."/>
            <person name="Putnam N.H."/>
            <person name="Grigoriev I.V."/>
            <person name="Rokhsar D.S."/>
        </authorList>
    </citation>
    <scope>NUCLEOTIDE SEQUENCE</scope>
    <source>
        <strain evidence="4">I ESC-2004</strain>
    </source>
</reference>
<feature type="compositionally biased region" description="Basic residues" evidence="1">
    <location>
        <begin position="235"/>
        <end position="244"/>
    </location>
</feature>
<organism evidence="2">
    <name type="scientific">Capitella teleta</name>
    <name type="common">Polychaete worm</name>
    <dbReference type="NCBI Taxonomy" id="283909"/>
    <lineage>
        <taxon>Eukaryota</taxon>
        <taxon>Metazoa</taxon>
        <taxon>Spiralia</taxon>
        <taxon>Lophotrochozoa</taxon>
        <taxon>Annelida</taxon>
        <taxon>Polychaeta</taxon>
        <taxon>Sedentaria</taxon>
        <taxon>Scolecida</taxon>
        <taxon>Capitellidae</taxon>
        <taxon>Capitella</taxon>
    </lineage>
</organism>
<evidence type="ECO:0000313" key="3">
    <source>
        <dbReference type="EnsemblMetazoa" id="CapteP216759"/>
    </source>
</evidence>
<evidence type="ECO:0000313" key="2">
    <source>
        <dbReference type="EMBL" id="ELU11955.1"/>
    </source>
</evidence>
<feature type="compositionally biased region" description="Polar residues" evidence="1">
    <location>
        <begin position="553"/>
        <end position="571"/>
    </location>
</feature>
<feature type="region of interest" description="Disordered" evidence="1">
    <location>
        <begin position="328"/>
        <end position="350"/>
    </location>
</feature>
<feature type="compositionally biased region" description="Polar residues" evidence="1">
    <location>
        <begin position="627"/>
        <end position="652"/>
    </location>
</feature>
<proteinExistence type="predicted"/>
<keyword evidence="4" id="KW-1185">Reference proteome</keyword>
<feature type="region of interest" description="Disordered" evidence="1">
    <location>
        <begin position="509"/>
        <end position="584"/>
    </location>
</feature>
<feature type="compositionally biased region" description="Polar residues" evidence="1">
    <location>
        <begin position="597"/>
        <end position="608"/>
    </location>
</feature>
<protein>
    <submittedName>
        <fullName evidence="2 3">Uncharacterized protein</fullName>
    </submittedName>
</protein>
<feature type="compositionally biased region" description="Acidic residues" evidence="1">
    <location>
        <begin position="541"/>
        <end position="551"/>
    </location>
</feature>
<feature type="compositionally biased region" description="Basic and acidic residues" evidence="1">
    <location>
        <begin position="145"/>
        <end position="178"/>
    </location>
</feature>
<feature type="compositionally biased region" description="Low complexity" evidence="1">
    <location>
        <begin position="223"/>
        <end position="234"/>
    </location>
</feature>
<dbReference type="EMBL" id="KB296270">
    <property type="protein sequence ID" value="ELU11955.1"/>
    <property type="molecule type" value="Genomic_DNA"/>
</dbReference>
<feature type="compositionally biased region" description="Polar residues" evidence="1">
    <location>
        <begin position="738"/>
        <end position="748"/>
    </location>
</feature>
<feature type="compositionally biased region" description="Polar residues" evidence="1">
    <location>
        <begin position="518"/>
        <end position="540"/>
    </location>
</feature>
<evidence type="ECO:0000313" key="4">
    <source>
        <dbReference type="Proteomes" id="UP000014760"/>
    </source>
</evidence>
<feature type="region of interest" description="Disordered" evidence="1">
    <location>
        <begin position="597"/>
        <end position="652"/>
    </location>
</feature>